<evidence type="ECO:0000313" key="2">
    <source>
        <dbReference type="Proteomes" id="UP000010116"/>
    </source>
</evidence>
<dbReference type="Proteomes" id="UP000010116">
    <property type="component" value="Unassembled WGS sequence"/>
</dbReference>
<protein>
    <submittedName>
        <fullName evidence="1">Uncharacterized protein</fullName>
    </submittedName>
</protein>
<evidence type="ECO:0000313" key="1">
    <source>
        <dbReference type="EMBL" id="EJP72595.1"/>
    </source>
</evidence>
<dbReference type="HOGENOM" id="CLU_3029844_0_0_6"/>
<reference evidence="1 2" key="1">
    <citation type="journal article" date="2012" name="ISME J.">
        <title>Genomic insights to SAR86, an abundant and uncultivated marine bacterial lineage.</title>
        <authorList>
            <person name="Dupont C.L."/>
            <person name="Rusch D.B."/>
            <person name="Yooseph S."/>
            <person name="Lombardo M.J."/>
            <person name="Richter R.A."/>
            <person name="Valas R."/>
            <person name="Novotny M."/>
            <person name="Yee-Greenbaum J."/>
            <person name="Selengut J.D."/>
            <person name="Haft D.H."/>
            <person name="Halpern A.L."/>
            <person name="Lasken R.S."/>
            <person name="Nealson K."/>
            <person name="Friedman R."/>
            <person name="Venter J.C."/>
        </authorList>
    </citation>
    <scope>NUCLEOTIDE SEQUENCE [LARGE SCALE GENOMIC DNA]</scope>
</reference>
<dbReference type="EMBL" id="JH611190">
    <property type="protein sequence ID" value="EJP72595.1"/>
    <property type="molecule type" value="Genomic_DNA"/>
</dbReference>
<organism evidence="1 2">
    <name type="scientific">SAR86 cluster bacterium SAR86B</name>
    <dbReference type="NCBI Taxonomy" id="1123867"/>
    <lineage>
        <taxon>Bacteria</taxon>
        <taxon>Pseudomonadati</taxon>
        <taxon>Pseudomonadota</taxon>
        <taxon>Gammaproteobacteria</taxon>
        <taxon>SAR86 cluster</taxon>
    </lineage>
</organism>
<sequence length="55" mass="5961">MEIRKLKKSLDTGLFVGKNVPKLIGSLGKSSKDLITFAKKNDISTKGTEDIGLPE</sequence>
<proteinExistence type="predicted"/>
<gene>
    <name evidence="1" type="ORF">NT02SARS_0952</name>
</gene>
<name>J4WWP5_9GAMM</name>
<accession>J4WWP5</accession>
<dbReference type="AlphaFoldDB" id="J4WWP5"/>